<gene>
    <name evidence="1" type="ORF">TGEB3V08_LOCUS7458</name>
</gene>
<name>A0A7R9K1P0_TIMGE</name>
<organism evidence="1">
    <name type="scientific">Timema genevievae</name>
    <name type="common">Walking stick</name>
    <dbReference type="NCBI Taxonomy" id="629358"/>
    <lineage>
        <taxon>Eukaryota</taxon>
        <taxon>Metazoa</taxon>
        <taxon>Ecdysozoa</taxon>
        <taxon>Arthropoda</taxon>
        <taxon>Hexapoda</taxon>
        <taxon>Insecta</taxon>
        <taxon>Pterygota</taxon>
        <taxon>Neoptera</taxon>
        <taxon>Polyneoptera</taxon>
        <taxon>Phasmatodea</taxon>
        <taxon>Timematodea</taxon>
        <taxon>Timematoidea</taxon>
        <taxon>Timematidae</taxon>
        <taxon>Timema</taxon>
    </lineage>
</organism>
<accession>A0A7R9K1P0</accession>
<protein>
    <submittedName>
        <fullName evidence="1">Uncharacterized protein</fullName>
    </submittedName>
</protein>
<reference evidence="1" key="1">
    <citation type="submission" date="2020-11" db="EMBL/GenBank/DDBJ databases">
        <authorList>
            <person name="Tran Van P."/>
        </authorList>
    </citation>
    <scope>NUCLEOTIDE SEQUENCE</scope>
</reference>
<proteinExistence type="predicted"/>
<dbReference type="AlphaFoldDB" id="A0A7R9K1P0"/>
<sequence length="50" mass="5573">MGIENPTQQGFNDITVMIFTSLDLSSVRDHDATAIATLTQKHILTKPRVF</sequence>
<evidence type="ECO:0000313" key="1">
    <source>
        <dbReference type="EMBL" id="CAD7599844.1"/>
    </source>
</evidence>
<dbReference type="EMBL" id="OE842376">
    <property type="protein sequence ID" value="CAD7599844.1"/>
    <property type="molecule type" value="Genomic_DNA"/>
</dbReference>